<feature type="transmembrane region" description="Helical" evidence="10">
    <location>
        <begin position="139"/>
        <end position="163"/>
    </location>
</feature>
<evidence type="ECO:0000256" key="3">
    <source>
        <dbReference type="ARBA" id="ARBA00022475"/>
    </source>
</evidence>
<comment type="similarity">
    <text evidence="9">Belongs to the OXA1/ALB3/YidC family.</text>
</comment>
<dbReference type="NCBIfam" id="TIGR03592">
    <property type="entry name" value="yidC_oxa1_cterm"/>
    <property type="match status" value="1"/>
</dbReference>
<keyword evidence="8" id="KW-0143">Chaperone</keyword>
<dbReference type="GO" id="GO:0005886">
    <property type="term" value="C:plasma membrane"/>
    <property type="evidence" value="ECO:0007669"/>
    <property type="project" value="UniProtKB-SubCell"/>
</dbReference>
<dbReference type="PANTHER" id="PTHR12428">
    <property type="entry name" value="OXA1"/>
    <property type="match status" value="1"/>
</dbReference>
<keyword evidence="2" id="KW-0813">Transport</keyword>
<dbReference type="EMBL" id="MHKO01000053">
    <property type="protein sequence ID" value="OGY91080.1"/>
    <property type="molecule type" value="Genomic_DNA"/>
</dbReference>
<evidence type="ECO:0000313" key="12">
    <source>
        <dbReference type="EMBL" id="OGY91080.1"/>
    </source>
</evidence>
<comment type="caution">
    <text evidence="12">The sequence shown here is derived from an EMBL/GenBank/DDBJ whole genome shotgun (WGS) entry which is preliminary data.</text>
</comment>
<dbReference type="Proteomes" id="UP000178109">
    <property type="component" value="Unassembled WGS sequence"/>
</dbReference>
<protein>
    <recommendedName>
        <fullName evidence="11">Membrane insertase YidC/Oxa/ALB C-terminal domain-containing protein</fullName>
    </recommendedName>
</protein>
<accession>A0A1G2BRS8</accession>
<evidence type="ECO:0000256" key="8">
    <source>
        <dbReference type="ARBA" id="ARBA00023186"/>
    </source>
</evidence>
<dbReference type="GO" id="GO:0015031">
    <property type="term" value="P:protein transport"/>
    <property type="evidence" value="ECO:0007669"/>
    <property type="project" value="UniProtKB-KW"/>
</dbReference>
<keyword evidence="5" id="KW-0653">Protein transport</keyword>
<evidence type="ECO:0000256" key="7">
    <source>
        <dbReference type="ARBA" id="ARBA00023136"/>
    </source>
</evidence>
<evidence type="ECO:0000256" key="4">
    <source>
        <dbReference type="ARBA" id="ARBA00022692"/>
    </source>
</evidence>
<keyword evidence="4 9" id="KW-0812">Transmembrane</keyword>
<evidence type="ECO:0000256" key="6">
    <source>
        <dbReference type="ARBA" id="ARBA00022989"/>
    </source>
</evidence>
<dbReference type="CDD" id="cd20070">
    <property type="entry name" value="5TM_YidC_Alb3"/>
    <property type="match status" value="1"/>
</dbReference>
<dbReference type="InterPro" id="IPR047196">
    <property type="entry name" value="YidC_ALB_C"/>
</dbReference>
<evidence type="ECO:0000256" key="1">
    <source>
        <dbReference type="ARBA" id="ARBA00004651"/>
    </source>
</evidence>
<keyword evidence="3" id="KW-1003">Cell membrane</keyword>
<dbReference type="InterPro" id="IPR028055">
    <property type="entry name" value="YidC/Oxa/ALB_C"/>
</dbReference>
<dbReference type="GO" id="GO:0051205">
    <property type="term" value="P:protein insertion into membrane"/>
    <property type="evidence" value="ECO:0007669"/>
    <property type="project" value="TreeGrafter"/>
</dbReference>
<organism evidence="12 13">
    <name type="scientific">Candidatus Komeilibacteria bacterium RIFCSPLOWO2_02_FULL_48_11</name>
    <dbReference type="NCBI Taxonomy" id="1798553"/>
    <lineage>
        <taxon>Bacteria</taxon>
        <taxon>Candidatus Komeiliibacteriota</taxon>
    </lineage>
</organism>
<feature type="transmembrane region" description="Helical" evidence="10">
    <location>
        <begin position="91"/>
        <end position="114"/>
    </location>
</feature>
<dbReference type="Pfam" id="PF02096">
    <property type="entry name" value="60KD_IMP"/>
    <property type="match status" value="1"/>
</dbReference>
<proteinExistence type="inferred from homology"/>
<gene>
    <name evidence="12" type="ORF">A3H70_04275</name>
</gene>
<dbReference type="PANTHER" id="PTHR12428:SF65">
    <property type="entry name" value="CYTOCHROME C OXIDASE ASSEMBLY PROTEIN COX18, MITOCHONDRIAL"/>
    <property type="match status" value="1"/>
</dbReference>
<dbReference type="InterPro" id="IPR001708">
    <property type="entry name" value="YidC/ALB3/OXA1/COX18"/>
</dbReference>
<evidence type="ECO:0000256" key="9">
    <source>
        <dbReference type="RuleBase" id="RU003945"/>
    </source>
</evidence>
<keyword evidence="7 10" id="KW-0472">Membrane</keyword>
<evidence type="ECO:0000256" key="5">
    <source>
        <dbReference type="ARBA" id="ARBA00022927"/>
    </source>
</evidence>
<evidence type="ECO:0000313" key="13">
    <source>
        <dbReference type="Proteomes" id="UP000178109"/>
    </source>
</evidence>
<dbReference type="GO" id="GO:0032977">
    <property type="term" value="F:membrane insertase activity"/>
    <property type="evidence" value="ECO:0007669"/>
    <property type="project" value="InterPro"/>
</dbReference>
<evidence type="ECO:0000259" key="11">
    <source>
        <dbReference type="Pfam" id="PF02096"/>
    </source>
</evidence>
<name>A0A1G2BRS8_9BACT</name>
<evidence type="ECO:0000256" key="10">
    <source>
        <dbReference type="SAM" id="Phobius"/>
    </source>
</evidence>
<comment type="subcellular location">
    <subcellularLocation>
        <location evidence="1">Cell membrane</location>
        <topology evidence="1">Multi-pass membrane protein</topology>
    </subcellularLocation>
    <subcellularLocation>
        <location evidence="9">Membrane</location>
        <topology evidence="9">Multi-pass membrane protein</topology>
    </subcellularLocation>
</comment>
<evidence type="ECO:0000256" key="2">
    <source>
        <dbReference type="ARBA" id="ARBA00022448"/>
    </source>
</evidence>
<feature type="transmembrane region" description="Helical" evidence="10">
    <location>
        <begin position="193"/>
        <end position="217"/>
    </location>
</feature>
<keyword evidence="6 10" id="KW-1133">Transmembrane helix</keyword>
<dbReference type="AlphaFoldDB" id="A0A1G2BRS8"/>
<sequence length="235" mass="26314">MNIFTIIFYQPILNLLVWLHNVIPGNDFGWAIIALTIIIKIILWPLSGKSLKSQKALQELQPKVDALKEKFKDNKEELGRAMMELYKKEKVSPFSSCLPLLVQLPFLIAIYQVLRDGLQNGSLNLLYPFIAKPEAVNTVFLGIVDLSKASVAMAVIAGALQFWQTKMLMHKKQPNIPGAKDEGMASMVNKQMLYVMPIVTVFIGASLPGGLTLYWLMNTLATIAQQLFVLKKRPA</sequence>
<feature type="domain" description="Membrane insertase YidC/Oxa/ALB C-terminal" evidence="11">
    <location>
        <begin position="28"/>
        <end position="229"/>
    </location>
</feature>
<feature type="transmembrane region" description="Helical" evidence="10">
    <location>
        <begin position="28"/>
        <end position="46"/>
    </location>
</feature>
<reference evidence="12 13" key="1">
    <citation type="journal article" date="2016" name="Nat. Commun.">
        <title>Thousands of microbial genomes shed light on interconnected biogeochemical processes in an aquifer system.</title>
        <authorList>
            <person name="Anantharaman K."/>
            <person name="Brown C.T."/>
            <person name="Hug L.A."/>
            <person name="Sharon I."/>
            <person name="Castelle C.J."/>
            <person name="Probst A.J."/>
            <person name="Thomas B.C."/>
            <person name="Singh A."/>
            <person name="Wilkins M.J."/>
            <person name="Karaoz U."/>
            <person name="Brodie E.L."/>
            <person name="Williams K.H."/>
            <person name="Hubbard S.S."/>
            <person name="Banfield J.F."/>
        </authorList>
    </citation>
    <scope>NUCLEOTIDE SEQUENCE [LARGE SCALE GENOMIC DNA]</scope>
</reference>
<dbReference type="STRING" id="1798553.A3H70_04275"/>